<gene>
    <name evidence="2" type="ORF">T01_9276</name>
</gene>
<reference evidence="2 3" key="1">
    <citation type="submission" date="2015-01" db="EMBL/GenBank/DDBJ databases">
        <title>Evolution of Trichinella species and genotypes.</title>
        <authorList>
            <person name="Korhonen P.K."/>
            <person name="Edoardo P."/>
            <person name="Giuseppe L.R."/>
            <person name="Gasser R.B."/>
        </authorList>
    </citation>
    <scope>NUCLEOTIDE SEQUENCE [LARGE SCALE GENOMIC DNA]</scope>
    <source>
        <strain evidence="2">ISS3</strain>
    </source>
</reference>
<proteinExistence type="predicted"/>
<dbReference type="Proteomes" id="UP000054776">
    <property type="component" value="Unassembled WGS sequence"/>
</dbReference>
<name>A0A0V1C196_TRISP</name>
<evidence type="ECO:0000256" key="1">
    <source>
        <dbReference type="SAM" id="MobiDB-lite"/>
    </source>
</evidence>
<protein>
    <submittedName>
        <fullName evidence="2">Uncharacterized protein</fullName>
    </submittedName>
</protein>
<dbReference type="AlphaFoldDB" id="A0A0V1C196"/>
<accession>A0A0V1C196</accession>
<dbReference type="OrthoDB" id="5920534at2759"/>
<sequence length="63" mass="7458">MFKNPELSQDEAVEKDKNEDVDVTDKPNEDLSHSKTYYCFEVTFKWMEQPKEFSATHLTQKIS</sequence>
<feature type="compositionally biased region" description="Basic and acidic residues" evidence="1">
    <location>
        <begin position="12"/>
        <end position="30"/>
    </location>
</feature>
<evidence type="ECO:0000313" key="3">
    <source>
        <dbReference type="Proteomes" id="UP000054776"/>
    </source>
</evidence>
<comment type="caution">
    <text evidence="2">The sequence shown here is derived from an EMBL/GenBank/DDBJ whole genome shotgun (WGS) entry which is preliminary data.</text>
</comment>
<keyword evidence="3" id="KW-1185">Reference proteome</keyword>
<evidence type="ECO:0000313" key="2">
    <source>
        <dbReference type="EMBL" id="KRY43055.1"/>
    </source>
</evidence>
<organism evidence="2 3">
    <name type="scientific">Trichinella spiralis</name>
    <name type="common">Trichina worm</name>
    <dbReference type="NCBI Taxonomy" id="6334"/>
    <lineage>
        <taxon>Eukaryota</taxon>
        <taxon>Metazoa</taxon>
        <taxon>Ecdysozoa</taxon>
        <taxon>Nematoda</taxon>
        <taxon>Enoplea</taxon>
        <taxon>Dorylaimia</taxon>
        <taxon>Trichinellida</taxon>
        <taxon>Trichinellidae</taxon>
        <taxon>Trichinella</taxon>
    </lineage>
</organism>
<feature type="region of interest" description="Disordered" evidence="1">
    <location>
        <begin position="1"/>
        <end position="30"/>
    </location>
</feature>
<dbReference type="InParanoid" id="A0A0V1C196"/>
<dbReference type="EMBL" id="JYDH01000002">
    <property type="protein sequence ID" value="KRY43055.1"/>
    <property type="molecule type" value="Genomic_DNA"/>
</dbReference>